<evidence type="ECO:0000256" key="2">
    <source>
        <dbReference type="SAM" id="MobiDB-lite"/>
    </source>
</evidence>
<comment type="caution">
    <text evidence="4">The sequence shown here is derived from an EMBL/GenBank/DDBJ whole genome shotgun (WGS) entry which is preliminary data.</text>
</comment>
<comment type="similarity">
    <text evidence="1">Belongs to the AHA1 family.</text>
</comment>
<dbReference type="RefSeq" id="WP_103432320.1">
    <property type="nucleotide sequence ID" value="NZ_PPXF01000065.1"/>
</dbReference>
<dbReference type="EMBL" id="PPXF01000065">
    <property type="protein sequence ID" value="POH59531.1"/>
    <property type="molecule type" value="Genomic_DNA"/>
</dbReference>
<reference evidence="4 5" key="1">
    <citation type="submission" date="2018-01" db="EMBL/GenBank/DDBJ databases">
        <title>Cryobacterium sp. nov., from glaciers in China.</title>
        <authorList>
            <person name="Liu Q."/>
            <person name="Xin Y.-H."/>
        </authorList>
    </citation>
    <scope>NUCLEOTIDE SEQUENCE [LARGE SCALE GENOMIC DNA]</scope>
    <source>
        <strain evidence="4 5">TMB1-8</strain>
    </source>
</reference>
<name>A0A2S3Z5P3_9MICO</name>
<dbReference type="Gene3D" id="3.30.530.20">
    <property type="match status" value="1"/>
</dbReference>
<dbReference type="OrthoDB" id="8117292at2"/>
<feature type="domain" description="Activator of Hsp90 ATPase homologue 1/2-like C-terminal" evidence="3">
    <location>
        <begin position="35"/>
        <end position="149"/>
    </location>
</feature>
<evidence type="ECO:0000313" key="4">
    <source>
        <dbReference type="EMBL" id="POH59531.1"/>
    </source>
</evidence>
<sequence>MTTDDLDRAQAGPDDPRLVRGDSGPDLVLSRSFAVDIDDVWTTLTDPARTTEWYGPWEGEGAAGHSIRVQMRFEDGEPWLPMRVDACERPARLALSMPEDQGGWRLELLLAETAGSTRLSLIHHLSGVDSLGEIGPGWEYYLDLFAAAVQSTAVQSTAERAAAGPRTAPAFADYYPARSAFFTALAESYTRRFTPLP</sequence>
<dbReference type="InterPro" id="IPR023393">
    <property type="entry name" value="START-like_dom_sf"/>
</dbReference>
<evidence type="ECO:0000256" key="1">
    <source>
        <dbReference type="ARBA" id="ARBA00006817"/>
    </source>
</evidence>
<evidence type="ECO:0000313" key="5">
    <source>
        <dbReference type="Proteomes" id="UP000237104"/>
    </source>
</evidence>
<accession>A0A2S3Z5P3</accession>
<dbReference type="Proteomes" id="UP000237104">
    <property type="component" value="Unassembled WGS sequence"/>
</dbReference>
<dbReference type="AlphaFoldDB" id="A0A2S3Z5P3"/>
<feature type="compositionally biased region" description="Basic and acidic residues" evidence="2">
    <location>
        <begin position="1"/>
        <end position="20"/>
    </location>
</feature>
<gene>
    <name evidence="4" type="ORF">C3B59_16600</name>
</gene>
<dbReference type="SUPFAM" id="SSF55961">
    <property type="entry name" value="Bet v1-like"/>
    <property type="match status" value="1"/>
</dbReference>
<feature type="region of interest" description="Disordered" evidence="2">
    <location>
        <begin position="1"/>
        <end position="23"/>
    </location>
</feature>
<proteinExistence type="inferred from homology"/>
<evidence type="ECO:0000259" key="3">
    <source>
        <dbReference type="Pfam" id="PF08327"/>
    </source>
</evidence>
<protein>
    <submittedName>
        <fullName evidence="4">ATPase</fullName>
    </submittedName>
</protein>
<dbReference type="InterPro" id="IPR013538">
    <property type="entry name" value="ASHA1/2-like_C"/>
</dbReference>
<organism evidence="4 5">
    <name type="scientific">Cryobacterium zongtaii</name>
    <dbReference type="NCBI Taxonomy" id="1259217"/>
    <lineage>
        <taxon>Bacteria</taxon>
        <taxon>Bacillati</taxon>
        <taxon>Actinomycetota</taxon>
        <taxon>Actinomycetes</taxon>
        <taxon>Micrococcales</taxon>
        <taxon>Microbacteriaceae</taxon>
        <taxon>Cryobacterium</taxon>
    </lineage>
</organism>
<dbReference type="Pfam" id="PF08327">
    <property type="entry name" value="AHSA1"/>
    <property type="match status" value="1"/>
</dbReference>